<feature type="compositionally biased region" description="Basic and acidic residues" evidence="2">
    <location>
        <begin position="1"/>
        <end position="10"/>
    </location>
</feature>
<evidence type="ECO:0000256" key="2">
    <source>
        <dbReference type="SAM" id="MobiDB-lite"/>
    </source>
</evidence>
<evidence type="ECO:0000256" key="1">
    <source>
        <dbReference type="SAM" id="Coils"/>
    </source>
</evidence>
<feature type="coiled-coil region" evidence="1">
    <location>
        <begin position="64"/>
        <end position="91"/>
    </location>
</feature>
<dbReference type="EMBL" id="OZ034816">
    <property type="protein sequence ID" value="CAL1373541.1"/>
    <property type="molecule type" value="Genomic_DNA"/>
</dbReference>
<evidence type="ECO:0000313" key="3">
    <source>
        <dbReference type="EMBL" id="CAL1373541.1"/>
    </source>
</evidence>
<sequence length="97" mass="11354">MNRTQEQNDDHESEESMDQYTNEVPTLVKVQDSLYGNERGAQVKELEGQLIANKFEMETLRKGNREMEGLLAEKVNEVNKVEKRNQELQERIIELES</sequence>
<feature type="region of interest" description="Disordered" evidence="2">
    <location>
        <begin position="1"/>
        <end position="25"/>
    </location>
</feature>
<evidence type="ECO:0000313" key="4">
    <source>
        <dbReference type="Proteomes" id="UP001497516"/>
    </source>
</evidence>
<keyword evidence="4" id="KW-1185">Reference proteome</keyword>
<dbReference type="Proteomes" id="UP001497516">
    <property type="component" value="Chromosome 3"/>
</dbReference>
<accession>A0AAV2DIQ0</accession>
<organism evidence="3 4">
    <name type="scientific">Linum trigynum</name>
    <dbReference type="NCBI Taxonomy" id="586398"/>
    <lineage>
        <taxon>Eukaryota</taxon>
        <taxon>Viridiplantae</taxon>
        <taxon>Streptophyta</taxon>
        <taxon>Embryophyta</taxon>
        <taxon>Tracheophyta</taxon>
        <taxon>Spermatophyta</taxon>
        <taxon>Magnoliopsida</taxon>
        <taxon>eudicotyledons</taxon>
        <taxon>Gunneridae</taxon>
        <taxon>Pentapetalae</taxon>
        <taxon>rosids</taxon>
        <taxon>fabids</taxon>
        <taxon>Malpighiales</taxon>
        <taxon>Linaceae</taxon>
        <taxon>Linum</taxon>
    </lineage>
</organism>
<proteinExistence type="predicted"/>
<reference evidence="3 4" key="1">
    <citation type="submission" date="2024-04" db="EMBL/GenBank/DDBJ databases">
        <authorList>
            <person name="Fracassetti M."/>
        </authorList>
    </citation>
    <scope>NUCLEOTIDE SEQUENCE [LARGE SCALE GENOMIC DNA]</scope>
</reference>
<name>A0AAV2DIQ0_9ROSI</name>
<gene>
    <name evidence="3" type="ORF">LTRI10_LOCUS15464</name>
</gene>
<protein>
    <submittedName>
        <fullName evidence="3">Uncharacterized protein</fullName>
    </submittedName>
</protein>
<dbReference type="AlphaFoldDB" id="A0AAV2DIQ0"/>
<keyword evidence="1" id="KW-0175">Coiled coil</keyword>